<gene>
    <name evidence="2" type="ORF">MKZ38_010172</name>
</gene>
<feature type="compositionally biased region" description="Polar residues" evidence="1">
    <location>
        <begin position="238"/>
        <end position="263"/>
    </location>
</feature>
<reference evidence="2" key="1">
    <citation type="submission" date="2022-07" db="EMBL/GenBank/DDBJ databases">
        <title>Draft genome sequence of Zalerion maritima ATCC 34329, a (micro)plastics degrading marine fungus.</title>
        <authorList>
            <person name="Paco A."/>
            <person name="Goncalves M.F.M."/>
            <person name="Rocha-Santos T.A.P."/>
            <person name="Alves A."/>
        </authorList>
    </citation>
    <scope>NUCLEOTIDE SEQUENCE</scope>
    <source>
        <strain evidence="2">ATCC 34329</strain>
    </source>
</reference>
<dbReference type="Proteomes" id="UP001201980">
    <property type="component" value="Unassembled WGS sequence"/>
</dbReference>
<dbReference type="EMBL" id="JAKWBI020000086">
    <property type="protein sequence ID" value="KAJ2903287.1"/>
    <property type="molecule type" value="Genomic_DNA"/>
</dbReference>
<proteinExistence type="predicted"/>
<feature type="region of interest" description="Disordered" evidence="1">
    <location>
        <begin position="127"/>
        <end position="279"/>
    </location>
</feature>
<protein>
    <submittedName>
        <fullName evidence="2">Uncharacterized protein</fullName>
    </submittedName>
</protein>
<feature type="compositionally biased region" description="Polar residues" evidence="1">
    <location>
        <begin position="176"/>
        <end position="195"/>
    </location>
</feature>
<sequence length="520" mass="57029">MHKNSISKGGITPFSYTSDSHFNVASSWQQRSGGGGSTMVQTRSNDNADMIISLEVVTKANSTQYQSYELEKAALLARPVGHPELTDEVPYTQPITRDQFHGNGSLSPGKNRATFVEGVCKILPTFSLPPPPVDTSPPQDTTSRTKHDLSEIALYLEQSRNTTRSESQLPTKKLSSKAQTQTRAPTNPFHSTTNGDIIAGAATSEKSRKRRKRSKSWLDFIPTTFKRKRSSSTSSNTEASQELSIASSCSRTVTDSQFVSGSSKAPKYAGGSDQQHRTKQSYPQFMSQPFNHTTKTEGSRYVAAQRPSHKRAESLSSIFRRPITTRLRLWRSKTESDLTLTNPSNLTFPVFTTSASSSNLSVPAPYTHGPGSRNAPCMTRVRGEVVVADPNVKPKGDALKKKVKQLKRKVTKSSFDKLEEEYINGNNTMMSAPSLEIAAGIAPHPSMLHKKQVKVGKKKEAQCSAKRCPYLDPLDGFSNGKGVKKQTWHSCPNKYGAPYGTAKDQKLILPRGFGPRGGRG</sequence>
<keyword evidence="3" id="KW-1185">Reference proteome</keyword>
<evidence type="ECO:0000313" key="2">
    <source>
        <dbReference type="EMBL" id="KAJ2903287.1"/>
    </source>
</evidence>
<accession>A0AAD5RSS0</accession>
<feature type="compositionally biased region" description="Polar residues" evidence="1">
    <location>
        <begin position="158"/>
        <end position="170"/>
    </location>
</feature>
<dbReference type="AlphaFoldDB" id="A0AAD5RSS0"/>
<name>A0AAD5RSS0_9PEZI</name>
<evidence type="ECO:0000256" key="1">
    <source>
        <dbReference type="SAM" id="MobiDB-lite"/>
    </source>
</evidence>
<organism evidence="2 3">
    <name type="scientific">Zalerion maritima</name>
    <dbReference type="NCBI Taxonomy" id="339359"/>
    <lineage>
        <taxon>Eukaryota</taxon>
        <taxon>Fungi</taxon>
        <taxon>Dikarya</taxon>
        <taxon>Ascomycota</taxon>
        <taxon>Pezizomycotina</taxon>
        <taxon>Sordariomycetes</taxon>
        <taxon>Lulworthiomycetidae</taxon>
        <taxon>Lulworthiales</taxon>
        <taxon>Lulworthiaceae</taxon>
        <taxon>Zalerion</taxon>
    </lineage>
</organism>
<comment type="caution">
    <text evidence="2">The sequence shown here is derived from an EMBL/GenBank/DDBJ whole genome shotgun (WGS) entry which is preliminary data.</text>
</comment>
<evidence type="ECO:0000313" key="3">
    <source>
        <dbReference type="Proteomes" id="UP001201980"/>
    </source>
</evidence>